<evidence type="ECO:0000313" key="9">
    <source>
        <dbReference type="EMBL" id="GEA37910.1"/>
    </source>
</evidence>
<dbReference type="AlphaFoldDB" id="A0A829WKJ9"/>
<feature type="transmembrane region" description="Helical" evidence="8">
    <location>
        <begin position="42"/>
        <end position="59"/>
    </location>
</feature>
<gene>
    <name evidence="9" type="ORF">Ccl03g_36230</name>
</gene>
<keyword evidence="3" id="KW-0813">Transport</keyword>
<name>A0A829WKJ9_9FIRM</name>
<evidence type="ECO:0000256" key="5">
    <source>
        <dbReference type="ARBA" id="ARBA00022692"/>
    </source>
</evidence>
<feature type="transmembrane region" description="Helical" evidence="8">
    <location>
        <begin position="6"/>
        <end position="30"/>
    </location>
</feature>
<dbReference type="EMBL" id="BJLB01000001">
    <property type="protein sequence ID" value="GEA37910.1"/>
    <property type="molecule type" value="Genomic_DNA"/>
</dbReference>
<dbReference type="PANTHER" id="PTHR30330">
    <property type="entry name" value="AGSS FAMILY TRANSPORTER, SODIUM-ALANINE"/>
    <property type="match status" value="1"/>
</dbReference>
<evidence type="ECO:0000256" key="3">
    <source>
        <dbReference type="ARBA" id="ARBA00022448"/>
    </source>
</evidence>
<dbReference type="Pfam" id="PF01235">
    <property type="entry name" value="Na_Ala_symp"/>
    <property type="match status" value="1"/>
</dbReference>
<evidence type="ECO:0000256" key="7">
    <source>
        <dbReference type="ARBA" id="ARBA00023136"/>
    </source>
</evidence>
<dbReference type="PRINTS" id="PR00175">
    <property type="entry name" value="NAALASMPORT"/>
</dbReference>
<proteinExistence type="inferred from homology"/>
<keyword evidence="5 8" id="KW-0812">Transmembrane</keyword>
<evidence type="ECO:0000256" key="2">
    <source>
        <dbReference type="ARBA" id="ARBA00009261"/>
    </source>
</evidence>
<dbReference type="PANTHER" id="PTHR30330:SF14">
    <property type="entry name" value="SODIUM_AMINO ACID (ALANINE) SYMPORTER"/>
    <property type="match status" value="1"/>
</dbReference>
<reference evidence="9 10" key="1">
    <citation type="submission" date="2019-06" db="EMBL/GenBank/DDBJ databases">
        <title>Draft genome sequence of [Clostridium] clostridioforme NBRC 113352.</title>
        <authorList>
            <person name="Miura T."/>
            <person name="Furukawa M."/>
            <person name="Shimamura M."/>
            <person name="Ohyama Y."/>
            <person name="Yamazoe A."/>
            <person name="Kawasaki H."/>
        </authorList>
    </citation>
    <scope>NUCLEOTIDE SEQUENCE [LARGE SCALE GENOMIC DNA]</scope>
    <source>
        <strain evidence="9 10">NBRC 113352</strain>
    </source>
</reference>
<feature type="transmembrane region" description="Helical" evidence="8">
    <location>
        <begin position="71"/>
        <end position="91"/>
    </location>
</feature>
<comment type="caution">
    <text evidence="9">The sequence shown here is derived from an EMBL/GenBank/DDBJ whole genome shotgun (WGS) entry which is preliminary data.</text>
</comment>
<keyword evidence="6 8" id="KW-1133">Transmembrane helix</keyword>
<organism evidence="9 10">
    <name type="scientific">Enterocloster clostridioformis</name>
    <dbReference type="NCBI Taxonomy" id="1531"/>
    <lineage>
        <taxon>Bacteria</taxon>
        <taxon>Bacillati</taxon>
        <taxon>Bacillota</taxon>
        <taxon>Clostridia</taxon>
        <taxon>Lachnospirales</taxon>
        <taxon>Lachnospiraceae</taxon>
        <taxon>Enterocloster</taxon>
    </lineage>
</organism>
<accession>A0A829WKJ9</accession>
<evidence type="ECO:0000256" key="1">
    <source>
        <dbReference type="ARBA" id="ARBA00004651"/>
    </source>
</evidence>
<dbReference type="InterPro" id="IPR001463">
    <property type="entry name" value="Na/Ala_symport"/>
</dbReference>
<comment type="similarity">
    <text evidence="2">Belongs to the alanine or glycine:cation symporter (AGCS) (TC 2.A.25) family.</text>
</comment>
<sequence length="100" mass="11402">MNKAAWQWLVYAICLFFFALSTIFGWNLFAKINVTYLFGKRAQKPFVLAALVFIFLGTIGESDLVWSLSDMFNQLMVIPNAIALFALTGVVKEMLKNRDK</sequence>
<protein>
    <recommendedName>
        <fullName evidence="11">Sodium:alanine symporter family protein</fullName>
    </recommendedName>
</protein>
<keyword evidence="7 8" id="KW-0472">Membrane</keyword>
<evidence type="ECO:0000256" key="8">
    <source>
        <dbReference type="SAM" id="Phobius"/>
    </source>
</evidence>
<dbReference type="GO" id="GO:0005886">
    <property type="term" value="C:plasma membrane"/>
    <property type="evidence" value="ECO:0007669"/>
    <property type="project" value="UniProtKB-SubCell"/>
</dbReference>
<dbReference type="GO" id="GO:0005283">
    <property type="term" value="F:amino acid:sodium symporter activity"/>
    <property type="evidence" value="ECO:0007669"/>
    <property type="project" value="InterPro"/>
</dbReference>
<comment type="subcellular location">
    <subcellularLocation>
        <location evidence="1">Cell membrane</location>
        <topology evidence="1">Multi-pass membrane protein</topology>
    </subcellularLocation>
</comment>
<keyword evidence="4" id="KW-1003">Cell membrane</keyword>
<evidence type="ECO:0000256" key="6">
    <source>
        <dbReference type="ARBA" id="ARBA00022989"/>
    </source>
</evidence>
<evidence type="ECO:0000256" key="4">
    <source>
        <dbReference type="ARBA" id="ARBA00022475"/>
    </source>
</evidence>
<dbReference type="Proteomes" id="UP000315200">
    <property type="component" value="Unassembled WGS sequence"/>
</dbReference>
<evidence type="ECO:0000313" key="10">
    <source>
        <dbReference type="Proteomes" id="UP000315200"/>
    </source>
</evidence>
<evidence type="ECO:0008006" key="11">
    <source>
        <dbReference type="Google" id="ProtNLM"/>
    </source>
</evidence>